<dbReference type="VEuPathDB" id="VectorBase:GPPI042074"/>
<dbReference type="AlphaFoldDB" id="A0A1B0BVS6"/>
<keyword evidence="2" id="KW-1185">Reference proteome</keyword>
<accession>A0A1B0BVS6</accession>
<dbReference type="EMBL" id="JXJN01021464">
    <property type="status" value="NOT_ANNOTATED_CDS"/>
    <property type="molecule type" value="Genomic_DNA"/>
</dbReference>
<dbReference type="Proteomes" id="UP000092460">
    <property type="component" value="Unassembled WGS sequence"/>
</dbReference>
<reference evidence="2" key="1">
    <citation type="submission" date="2015-01" db="EMBL/GenBank/DDBJ databases">
        <authorList>
            <person name="Aksoy S."/>
            <person name="Warren W."/>
            <person name="Wilson R.K."/>
        </authorList>
    </citation>
    <scope>NUCLEOTIDE SEQUENCE [LARGE SCALE GENOMIC DNA]</scope>
    <source>
        <strain evidence="2">IAEA</strain>
    </source>
</reference>
<organism evidence="1 2">
    <name type="scientific">Glossina palpalis gambiensis</name>
    <dbReference type="NCBI Taxonomy" id="67801"/>
    <lineage>
        <taxon>Eukaryota</taxon>
        <taxon>Metazoa</taxon>
        <taxon>Ecdysozoa</taxon>
        <taxon>Arthropoda</taxon>
        <taxon>Hexapoda</taxon>
        <taxon>Insecta</taxon>
        <taxon>Pterygota</taxon>
        <taxon>Neoptera</taxon>
        <taxon>Endopterygota</taxon>
        <taxon>Diptera</taxon>
        <taxon>Brachycera</taxon>
        <taxon>Muscomorpha</taxon>
        <taxon>Hippoboscoidea</taxon>
        <taxon>Glossinidae</taxon>
        <taxon>Glossina</taxon>
    </lineage>
</organism>
<reference evidence="1" key="2">
    <citation type="submission" date="2020-05" db="UniProtKB">
        <authorList>
            <consortium name="EnsemblMetazoa"/>
        </authorList>
    </citation>
    <scope>IDENTIFICATION</scope>
    <source>
        <strain evidence="1">IAEA</strain>
    </source>
</reference>
<evidence type="ECO:0000313" key="1">
    <source>
        <dbReference type="EnsemblMetazoa" id="GPPI042074-PA"/>
    </source>
</evidence>
<evidence type="ECO:0000313" key="2">
    <source>
        <dbReference type="Proteomes" id="UP000092460"/>
    </source>
</evidence>
<proteinExistence type="predicted"/>
<dbReference type="EnsemblMetazoa" id="GPPI042074-RA">
    <property type="protein sequence ID" value="GPPI042074-PA"/>
    <property type="gene ID" value="GPPI042074"/>
</dbReference>
<protein>
    <submittedName>
        <fullName evidence="1">Uncharacterized protein</fullName>
    </submittedName>
</protein>
<name>A0A1B0BVS6_9MUSC</name>
<sequence>MIKLLGHLIIKGMTTQFELFMEFGLPSVTVVDCIEIIFGLRKRSEWSALVCLDFLLYAKQPLCLVTTGVRLSAPFVLKIIEYLYNFLANIITWLTPPLGFLVWFETRACFLNDFSRVVQGETQTAFKVSILGKSFQALFQSSELRLMEIEIVLRHPSNRILNVRIEDHSTPPPLLKGQISSDNLLAAIRIVYDSLWMHLTSIYVKGISNCQKVIESLLRLSTALPVQCTTFDSCLKLIYPMKYRFIYLNEFPVVDLLNRRKTINKI</sequence>